<dbReference type="Proteomes" id="UP000032309">
    <property type="component" value="Unassembled WGS sequence"/>
</dbReference>
<evidence type="ECO:0000313" key="2">
    <source>
        <dbReference type="Proteomes" id="UP000032309"/>
    </source>
</evidence>
<protein>
    <submittedName>
        <fullName evidence="1">Uncharacterized protein</fullName>
    </submittedName>
</protein>
<sequence>MYVIVEAKDRKGTVGITLHIPIGKLRVMDKIFDNKDREKFLKILRRTKARYG</sequence>
<evidence type="ECO:0000313" key="1">
    <source>
        <dbReference type="EMBL" id="GAN34831.1"/>
    </source>
</evidence>
<accession>A0ABQ0K1E8</accession>
<name>A0ABQ0K1E8_9BACT</name>
<reference evidence="2" key="1">
    <citation type="journal article" date="2015" name="Genome Announc.">
        <title>Draft Genome Sequence of an Anaerobic Ammonium-Oxidizing Bacterium, "Candidatus Brocadia sinica".</title>
        <authorList>
            <person name="Oshiki M."/>
            <person name="Shinyako-Hata K."/>
            <person name="Satoh H."/>
            <person name="Okabe S."/>
        </authorList>
    </citation>
    <scope>NUCLEOTIDE SEQUENCE [LARGE SCALE GENOMIC DNA]</scope>
    <source>
        <strain evidence="2">JPN1</strain>
    </source>
</reference>
<proteinExistence type="predicted"/>
<organism evidence="1 2">
    <name type="scientific">Candidatus Brocadia sinica JPN1</name>
    <dbReference type="NCBI Taxonomy" id="1197129"/>
    <lineage>
        <taxon>Bacteria</taxon>
        <taxon>Pseudomonadati</taxon>
        <taxon>Planctomycetota</taxon>
        <taxon>Candidatus Brocadiia</taxon>
        <taxon>Candidatus Brocadiales</taxon>
        <taxon>Candidatus Brocadiaceae</taxon>
        <taxon>Candidatus Brocadia</taxon>
    </lineage>
</organism>
<dbReference type="EMBL" id="BAFN01000001">
    <property type="protein sequence ID" value="GAN34831.1"/>
    <property type="molecule type" value="Genomic_DNA"/>
</dbReference>
<comment type="caution">
    <text evidence="1">The sequence shown here is derived from an EMBL/GenBank/DDBJ whole genome shotgun (WGS) entry which is preliminary data.</text>
</comment>
<gene>
    <name evidence="1" type="ORF">BROSI_A3374</name>
</gene>
<dbReference type="RefSeq" id="WP_157842577.1">
    <property type="nucleotide sequence ID" value="NZ_BAFN01000001.1"/>
</dbReference>
<keyword evidence="2" id="KW-1185">Reference proteome</keyword>